<gene>
    <name evidence="7" type="ORF">IAA98_11825</name>
</gene>
<evidence type="ECO:0000256" key="6">
    <source>
        <dbReference type="SAM" id="SignalP"/>
    </source>
</evidence>
<accession>A0A9D1KMF5</accession>
<feature type="chain" id="PRO_5039352232" evidence="6">
    <location>
        <begin position="25"/>
        <end position="547"/>
    </location>
</feature>
<evidence type="ECO:0000256" key="5">
    <source>
        <dbReference type="ARBA" id="ARBA00023288"/>
    </source>
</evidence>
<dbReference type="SUPFAM" id="SSF53850">
    <property type="entry name" value="Periplasmic binding protein-like II"/>
    <property type="match status" value="1"/>
</dbReference>
<dbReference type="AlphaFoldDB" id="A0A9D1KMF5"/>
<dbReference type="Gene3D" id="3.40.190.10">
    <property type="entry name" value="Periplasmic binding protein-like II"/>
    <property type="match status" value="2"/>
</dbReference>
<keyword evidence="3" id="KW-0472">Membrane</keyword>
<evidence type="ECO:0000256" key="1">
    <source>
        <dbReference type="ARBA" id="ARBA00022475"/>
    </source>
</evidence>
<dbReference type="Pfam" id="PF01547">
    <property type="entry name" value="SBP_bac_1"/>
    <property type="match status" value="1"/>
</dbReference>
<dbReference type="PANTHER" id="PTHR43649">
    <property type="entry name" value="ARABINOSE-BINDING PROTEIN-RELATED"/>
    <property type="match status" value="1"/>
</dbReference>
<name>A0A9D1KMF5_9ACTN</name>
<evidence type="ECO:0000256" key="2">
    <source>
        <dbReference type="ARBA" id="ARBA00022729"/>
    </source>
</evidence>
<keyword evidence="4" id="KW-0564">Palmitate</keyword>
<evidence type="ECO:0000313" key="8">
    <source>
        <dbReference type="Proteomes" id="UP000886842"/>
    </source>
</evidence>
<feature type="signal peptide" evidence="6">
    <location>
        <begin position="1"/>
        <end position="24"/>
    </location>
</feature>
<dbReference type="PROSITE" id="PS51257">
    <property type="entry name" value="PROKAR_LIPOPROTEIN"/>
    <property type="match status" value="1"/>
</dbReference>
<sequence>MEATVAKNPARRTLQLLIAAVVLAVITACGGGSDPTQDRINDPDPNINPTGMPIVKDKITISMMTPRYAGTAEDWNTVASMKRMEELSNVHVDWGLIPWESGSEKVNLALASGDYPEVLHRANLSAVDVARYGDQGTFLALNDLIDNYMPNLKAVMDENPEIRRGMTFPDGNIYSLPTIYDADFDSLMMQQKLWVRQDWLDKFGMDVPETIDEFEAYLKAVVTQDPNGNGKADEIGASSVGAGDALFYMFRGTFGIGNRGVAAGNLDADEQDQLRFWPASDGYRDFLEWMSHLYAEGLIQEDLFSNDDTKFRTRGAEGVFGAVAAQTPENYFGKEGENYVALPPLKRNASDPVPSWNAVGTPLTSIGQFVITDASEHPIETARWMDYFYSDEGARLFFMGIEGESYEEKADGSFEFLPVITDNPDGLSEADARRPYVTYAGGRYPGLLKEEYFKGAEASEQARQGTTKVAPHRIDEVWPKFTYSPEEAPELSALEVDITKLVTETRDKVIAGQMSVQDWDTYLSQLDRAGLERYLEIQRAALDRYRS</sequence>
<evidence type="ECO:0000313" key="7">
    <source>
        <dbReference type="EMBL" id="HIT76264.1"/>
    </source>
</evidence>
<comment type="caution">
    <text evidence="7">The sequence shown here is derived from an EMBL/GenBank/DDBJ whole genome shotgun (WGS) entry which is preliminary data.</text>
</comment>
<proteinExistence type="predicted"/>
<keyword evidence="1" id="KW-1003">Cell membrane</keyword>
<organism evidence="7 8">
    <name type="scientific">Candidatus Avipropionibacterium avicola</name>
    <dbReference type="NCBI Taxonomy" id="2840701"/>
    <lineage>
        <taxon>Bacteria</taxon>
        <taxon>Bacillati</taxon>
        <taxon>Actinomycetota</taxon>
        <taxon>Actinomycetes</taxon>
        <taxon>Propionibacteriales</taxon>
        <taxon>Propionibacteriaceae</taxon>
        <taxon>Propionibacteriaceae incertae sedis</taxon>
        <taxon>Candidatus Avipropionibacterium</taxon>
    </lineage>
</organism>
<dbReference type="Proteomes" id="UP000886842">
    <property type="component" value="Unassembled WGS sequence"/>
</dbReference>
<reference evidence="7" key="2">
    <citation type="journal article" date="2021" name="PeerJ">
        <title>Extensive microbial diversity within the chicken gut microbiome revealed by metagenomics and culture.</title>
        <authorList>
            <person name="Gilroy R."/>
            <person name="Ravi A."/>
            <person name="Getino M."/>
            <person name="Pursley I."/>
            <person name="Horton D.L."/>
            <person name="Alikhan N.F."/>
            <person name="Baker D."/>
            <person name="Gharbi K."/>
            <person name="Hall N."/>
            <person name="Watson M."/>
            <person name="Adriaenssens E.M."/>
            <person name="Foster-Nyarko E."/>
            <person name="Jarju S."/>
            <person name="Secka A."/>
            <person name="Antonio M."/>
            <person name="Oren A."/>
            <person name="Chaudhuri R.R."/>
            <person name="La Ragione R."/>
            <person name="Hildebrand F."/>
            <person name="Pallen M.J."/>
        </authorList>
    </citation>
    <scope>NUCLEOTIDE SEQUENCE</scope>
    <source>
        <strain evidence="7">ChiGjej1B1-24693</strain>
    </source>
</reference>
<reference evidence="7" key="1">
    <citation type="submission" date="2020-10" db="EMBL/GenBank/DDBJ databases">
        <authorList>
            <person name="Gilroy R."/>
        </authorList>
    </citation>
    <scope>NUCLEOTIDE SEQUENCE</scope>
    <source>
        <strain evidence="7">ChiGjej1B1-24693</strain>
    </source>
</reference>
<dbReference type="PANTHER" id="PTHR43649:SF33">
    <property type="entry name" value="POLYGALACTURONAN_RHAMNOGALACTURONAN-BINDING PROTEIN YTCQ"/>
    <property type="match status" value="1"/>
</dbReference>
<keyword evidence="5" id="KW-0449">Lipoprotein</keyword>
<evidence type="ECO:0000256" key="4">
    <source>
        <dbReference type="ARBA" id="ARBA00023139"/>
    </source>
</evidence>
<protein>
    <submittedName>
        <fullName evidence="7">Extracellular solute-binding protein</fullName>
    </submittedName>
</protein>
<dbReference type="InterPro" id="IPR006059">
    <property type="entry name" value="SBP"/>
</dbReference>
<dbReference type="InterPro" id="IPR050490">
    <property type="entry name" value="Bact_solute-bd_prot1"/>
</dbReference>
<evidence type="ECO:0000256" key="3">
    <source>
        <dbReference type="ARBA" id="ARBA00023136"/>
    </source>
</evidence>
<keyword evidence="2 6" id="KW-0732">Signal</keyword>
<dbReference type="EMBL" id="DVLP01000346">
    <property type="protein sequence ID" value="HIT76264.1"/>
    <property type="molecule type" value="Genomic_DNA"/>
</dbReference>